<evidence type="ECO:0000256" key="1">
    <source>
        <dbReference type="SAM" id="Phobius"/>
    </source>
</evidence>
<feature type="transmembrane region" description="Helical" evidence="1">
    <location>
        <begin position="67"/>
        <end position="86"/>
    </location>
</feature>
<keyword evidence="3" id="KW-1185">Reference proteome</keyword>
<comment type="caution">
    <text evidence="2">The sequence shown here is derived from an EMBL/GenBank/DDBJ whole genome shotgun (WGS) entry which is preliminary data.</text>
</comment>
<keyword evidence="1" id="KW-0472">Membrane</keyword>
<dbReference type="Proteomes" id="UP000243081">
    <property type="component" value="Unassembled WGS sequence"/>
</dbReference>
<name>A0A179IMX2_CORDF</name>
<feature type="transmembrane region" description="Helical" evidence="1">
    <location>
        <begin position="199"/>
        <end position="219"/>
    </location>
</feature>
<dbReference type="AlphaFoldDB" id="A0A179IMX2"/>
<keyword evidence="1" id="KW-1133">Transmembrane helix</keyword>
<organism evidence="2 3">
    <name type="scientific">Cordyceps confragosa</name>
    <name type="common">Lecanicillium lecanii</name>
    <dbReference type="NCBI Taxonomy" id="2714763"/>
    <lineage>
        <taxon>Eukaryota</taxon>
        <taxon>Fungi</taxon>
        <taxon>Dikarya</taxon>
        <taxon>Ascomycota</taxon>
        <taxon>Pezizomycotina</taxon>
        <taxon>Sordariomycetes</taxon>
        <taxon>Hypocreomycetidae</taxon>
        <taxon>Hypocreales</taxon>
        <taxon>Cordycipitaceae</taxon>
        <taxon>Akanthomyces</taxon>
    </lineage>
</organism>
<feature type="transmembrane region" description="Helical" evidence="1">
    <location>
        <begin position="239"/>
        <end position="257"/>
    </location>
</feature>
<dbReference type="OMA" id="GYWFFIS"/>
<accession>A0A179IMX2</accession>
<keyword evidence="1" id="KW-0812">Transmembrane</keyword>
<gene>
    <name evidence="2" type="ORF">LLEC1_05511</name>
</gene>
<protein>
    <submittedName>
        <fullName evidence="2">Uncharacterized protein</fullName>
    </submittedName>
</protein>
<feature type="transmembrane region" description="Helical" evidence="1">
    <location>
        <begin position="12"/>
        <end position="30"/>
    </location>
</feature>
<reference evidence="2 3" key="1">
    <citation type="submission" date="2016-03" db="EMBL/GenBank/DDBJ databases">
        <title>Fine-scale spatial genetic structure of a fungal parasite of coffee scale insects.</title>
        <authorList>
            <person name="Jackson D."/>
            <person name="Zemenick K.A."/>
            <person name="Malloure B."/>
            <person name="Quandt C.A."/>
            <person name="James T.Y."/>
        </authorList>
    </citation>
    <scope>NUCLEOTIDE SEQUENCE [LARGE SCALE GENOMIC DNA]</scope>
    <source>
        <strain evidence="2 3">UM487</strain>
    </source>
</reference>
<dbReference type="EMBL" id="LUKN01000317">
    <property type="protein sequence ID" value="OAR03129.1"/>
    <property type="molecule type" value="Genomic_DNA"/>
</dbReference>
<sequence>MAVKAPVQISQKVIIPLSALMIGAALLSFFDLGAVLDVGTTAKLFTTSRMPTGEHFLSYRQRTAPMWVYRGLHAVPAVIWSIGMPLQHVDGLRKKWPVLHRTAGYVLLSLSLLLSITGYWFFISKNAYSHDDFFHMHSFNGSSPIPWPTFEFSTWLLAPFYWLTMYKTAMTARAKNFVQHRKWAVLHTMSASVIAAERLGLVTLYAIGFGMALLPQAVVHDVFGVGYTVEEMAEAELGVFAFANVLAFAFVLSWLYYEFRRAGYFGNVEDKGSSASGKLNSVKRINS</sequence>
<feature type="transmembrane region" description="Helical" evidence="1">
    <location>
        <begin position="145"/>
        <end position="163"/>
    </location>
</feature>
<evidence type="ECO:0000313" key="3">
    <source>
        <dbReference type="Proteomes" id="UP000243081"/>
    </source>
</evidence>
<proteinExistence type="predicted"/>
<dbReference type="OrthoDB" id="4866090at2759"/>
<evidence type="ECO:0000313" key="2">
    <source>
        <dbReference type="EMBL" id="OAR03129.1"/>
    </source>
</evidence>
<feature type="transmembrane region" description="Helical" evidence="1">
    <location>
        <begin position="98"/>
        <end position="122"/>
    </location>
</feature>